<feature type="region of interest" description="Disordered" evidence="4">
    <location>
        <begin position="40"/>
        <end position="62"/>
    </location>
</feature>
<accession>A0AAD8LYW6</accession>
<evidence type="ECO:0000313" key="6">
    <source>
        <dbReference type="Proteomes" id="UP001237642"/>
    </source>
</evidence>
<dbReference type="PANTHER" id="PTHR31636">
    <property type="entry name" value="OSJNBA0084A10.13 PROTEIN-RELATED"/>
    <property type="match status" value="1"/>
</dbReference>
<keyword evidence="2" id="KW-0804">Transcription</keyword>
<keyword evidence="1" id="KW-0805">Transcription regulation</keyword>
<reference evidence="5" key="2">
    <citation type="submission" date="2023-05" db="EMBL/GenBank/DDBJ databases">
        <authorList>
            <person name="Schelkunov M.I."/>
        </authorList>
    </citation>
    <scope>NUCLEOTIDE SEQUENCE</scope>
    <source>
        <strain evidence="5">Hsosn_3</strain>
        <tissue evidence="5">Leaf</tissue>
    </source>
</reference>
<dbReference type="PROSITE" id="PS50985">
    <property type="entry name" value="GRAS"/>
    <property type="match status" value="1"/>
</dbReference>
<protein>
    <submittedName>
        <fullName evidence="5">DELLA protein RGL1</fullName>
    </submittedName>
</protein>
<sequence length="552" mass="62612">MADDFSLFSMLDAQDVHKPLEGLLHDILVTQQVQVSKFGSEIPGGVDPKNGEEARVHPSGDHEKRMDINLESNSNISTKPQPEESDFIRLPNKICPESFWVLGNYGKPNEISRQEIFSGQSSKSTITCNRLTTEEIMRVAGERFIHFSTKKHERITSFTHPHGSALSRLSLEDTRMVDLAYLLLTSAEKVGNKQFDAADKLLMHCEGKISESGHPVERITCYFSKALRERITAQIGSSVDMIETDQGKDYGGLSTGVNLTYLMVHQEVPFSKVMQFASIQTILENVAAATNIHLIDLQLRDGVQWTPLIQALSERETNPVQLLRITALQTKDKEKAEKIGKRLQSYAKSLNISFLFKVVSVLNMKDLKVELFNITPGEAVVVYCPTVLRTMLPRPENLQILLRVIQSLKPEIMVLNEVEANHNSPEFVHRFTEALFFFSAWFDALEDCINRDSPYRMDVERNYLGKGIRNIIATEGEDRITRSVNLNVWRVFFQRFRMVEIDISQSSLDQANLVLEQKFTCGNSCTIQKNEKCLIVGWKGTPLHSVSAWKFK</sequence>
<evidence type="ECO:0000313" key="5">
    <source>
        <dbReference type="EMBL" id="KAK1354331.1"/>
    </source>
</evidence>
<evidence type="ECO:0000256" key="1">
    <source>
        <dbReference type="ARBA" id="ARBA00023015"/>
    </source>
</evidence>
<proteinExistence type="inferred from homology"/>
<dbReference type="AlphaFoldDB" id="A0AAD8LYW6"/>
<evidence type="ECO:0000256" key="4">
    <source>
        <dbReference type="SAM" id="MobiDB-lite"/>
    </source>
</evidence>
<dbReference type="InterPro" id="IPR005202">
    <property type="entry name" value="TF_GRAS"/>
</dbReference>
<dbReference type="Proteomes" id="UP001237642">
    <property type="component" value="Unassembled WGS sequence"/>
</dbReference>
<organism evidence="5 6">
    <name type="scientific">Heracleum sosnowskyi</name>
    <dbReference type="NCBI Taxonomy" id="360622"/>
    <lineage>
        <taxon>Eukaryota</taxon>
        <taxon>Viridiplantae</taxon>
        <taxon>Streptophyta</taxon>
        <taxon>Embryophyta</taxon>
        <taxon>Tracheophyta</taxon>
        <taxon>Spermatophyta</taxon>
        <taxon>Magnoliopsida</taxon>
        <taxon>eudicotyledons</taxon>
        <taxon>Gunneridae</taxon>
        <taxon>Pentapetalae</taxon>
        <taxon>asterids</taxon>
        <taxon>campanulids</taxon>
        <taxon>Apiales</taxon>
        <taxon>Apiaceae</taxon>
        <taxon>Apioideae</taxon>
        <taxon>apioid superclade</taxon>
        <taxon>Tordylieae</taxon>
        <taxon>Tordyliinae</taxon>
        <taxon>Heracleum</taxon>
    </lineage>
</organism>
<evidence type="ECO:0000256" key="2">
    <source>
        <dbReference type="ARBA" id="ARBA00023163"/>
    </source>
</evidence>
<comment type="caution">
    <text evidence="3">Lacks conserved residue(s) required for the propagation of feature annotation.</text>
</comment>
<feature type="compositionally biased region" description="Basic and acidic residues" evidence="4">
    <location>
        <begin position="49"/>
        <end position="62"/>
    </location>
</feature>
<dbReference type="EMBL" id="JAUIZM010000011">
    <property type="protein sequence ID" value="KAK1354331.1"/>
    <property type="molecule type" value="Genomic_DNA"/>
</dbReference>
<comment type="similarity">
    <text evidence="3">Belongs to the GRAS family.</text>
</comment>
<feature type="region of interest" description="Leucine repeat II (LRII)" evidence="3">
    <location>
        <begin position="338"/>
        <end position="370"/>
    </location>
</feature>
<comment type="caution">
    <text evidence="5">The sequence shown here is derived from an EMBL/GenBank/DDBJ whole genome shotgun (WGS) entry which is preliminary data.</text>
</comment>
<keyword evidence="6" id="KW-1185">Reference proteome</keyword>
<name>A0AAD8LYW6_9APIA</name>
<dbReference type="Pfam" id="PF03514">
    <property type="entry name" value="GRAS"/>
    <property type="match status" value="1"/>
</dbReference>
<evidence type="ECO:0000256" key="3">
    <source>
        <dbReference type="PROSITE-ProRule" id="PRU01191"/>
    </source>
</evidence>
<feature type="region of interest" description="SAW" evidence="3">
    <location>
        <begin position="473"/>
        <end position="550"/>
    </location>
</feature>
<gene>
    <name evidence="5" type="ORF">POM88_047587</name>
</gene>
<reference evidence="5" key="1">
    <citation type="submission" date="2023-02" db="EMBL/GenBank/DDBJ databases">
        <title>Genome of toxic invasive species Heracleum sosnowskyi carries increased number of genes despite the absence of recent whole-genome duplications.</title>
        <authorList>
            <person name="Schelkunov M."/>
            <person name="Shtratnikova V."/>
            <person name="Makarenko M."/>
            <person name="Klepikova A."/>
            <person name="Omelchenko D."/>
            <person name="Novikova G."/>
            <person name="Obukhova E."/>
            <person name="Bogdanov V."/>
            <person name="Penin A."/>
            <person name="Logacheva M."/>
        </authorList>
    </citation>
    <scope>NUCLEOTIDE SEQUENCE</scope>
    <source>
        <strain evidence="5">Hsosn_3</strain>
        <tissue evidence="5">Leaf</tissue>
    </source>
</reference>